<dbReference type="KEGG" id="sphj:BSL82_10365"/>
<accession>A0A1L3ZVK7</accession>
<dbReference type="AlphaFoldDB" id="A0A1L3ZVK7"/>
<evidence type="ECO:0000313" key="1">
    <source>
        <dbReference type="EMBL" id="API59671.1"/>
    </source>
</evidence>
<proteinExistence type="predicted"/>
<dbReference type="InterPro" id="IPR024524">
    <property type="entry name" value="DUF3800"/>
</dbReference>
<dbReference type="Proteomes" id="UP000182063">
    <property type="component" value="Chromosome"/>
</dbReference>
<dbReference type="STRING" id="1921510.BSL82_10365"/>
<protein>
    <recommendedName>
        <fullName evidence="3">3-deoxy-D-manno-octulosonic acid transferase</fullName>
    </recommendedName>
</protein>
<organism evidence="1 2">
    <name type="scientific">Tardibacter chloracetimidivorans</name>
    <dbReference type="NCBI Taxonomy" id="1921510"/>
    <lineage>
        <taxon>Bacteria</taxon>
        <taxon>Pseudomonadati</taxon>
        <taxon>Pseudomonadota</taxon>
        <taxon>Alphaproteobacteria</taxon>
        <taxon>Sphingomonadales</taxon>
        <taxon>Sphingomonadaceae</taxon>
        <taxon>Tardibacter</taxon>
    </lineage>
</organism>
<dbReference type="EMBL" id="CP018221">
    <property type="protein sequence ID" value="API59671.1"/>
    <property type="molecule type" value="Genomic_DNA"/>
</dbReference>
<reference evidence="2" key="1">
    <citation type="submission" date="2016-11" db="EMBL/GenBank/DDBJ databases">
        <title>Complete Genome Sequence of alachlor-degrading Sphingomonas sp. strain JJ-A5.</title>
        <authorList>
            <person name="Lee H."/>
            <person name="Ka J.-O."/>
        </authorList>
    </citation>
    <scope>NUCLEOTIDE SEQUENCE [LARGE SCALE GENOMIC DNA]</scope>
    <source>
        <strain evidence="2">JJ-A5</strain>
    </source>
</reference>
<name>A0A1L3ZVK7_9SPHN</name>
<gene>
    <name evidence="1" type="ORF">BSL82_10365</name>
</gene>
<evidence type="ECO:0000313" key="2">
    <source>
        <dbReference type="Proteomes" id="UP000182063"/>
    </source>
</evidence>
<evidence type="ECO:0008006" key="3">
    <source>
        <dbReference type="Google" id="ProtNLM"/>
    </source>
</evidence>
<dbReference type="RefSeq" id="WP_072597411.1">
    <property type="nucleotide sequence ID" value="NZ_CP018221.1"/>
</dbReference>
<keyword evidence="2" id="KW-1185">Reference proteome</keyword>
<dbReference type="Pfam" id="PF12686">
    <property type="entry name" value="DUF3800"/>
    <property type="match status" value="1"/>
</dbReference>
<sequence>MDYSEYIIYVDESGDHSLVNDDPNYPMFVLAFCIFRKADYTDHISPSIQNFKFAHFGHDSVVLHEHEIRKQQPPFVFLKSRDKREQFMADLNQLVIDAPMTVIAAAINKTRHRERYVTPINPYTLALQFCMERTHRFLCDHGQSERLTHLVVERRGRTEDRDLEQRA</sequence>
<dbReference type="OrthoDB" id="507950at2"/>